<feature type="region of interest" description="Disordered" evidence="5">
    <location>
        <begin position="45"/>
        <end position="64"/>
    </location>
</feature>
<dbReference type="GO" id="GO:0005840">
    <property type="term" value="C:ribosome"/>
    <property type="evidence" value="ECO:0007669"/>
    <property type="project" value="UniProtKB-KW"/>
</dbReference>
<proteinExistence type="inferred from homology"/>
<dbReference type="GO" id="GO:0006412">
    <property type="term" value="P:translation"/>
    <property type="evidence" value="ECO:0007669"/>
    <property type="project" value="UniProtKB-UniRule"/>
</dbReference>
<dbReference type="GO" id="GO:1990904">
    <property type="term" value="C:ribonucleoprotein complex"/>
    <property type="evidence" value="ECO:0007669"/>
    <property type="project" value="UniProtKB-KW"/>
</dbReference>
<accession>A0A1L2JK50</accession>
<dbReference type="HAMAP" id="MF_00349">
    <property type="entry name" value="Ribosomal_eL34"/>
    <property type="match status" value="1"/>
</dbReference>
<dbReference type="GO" id="GO:0003735">
    <property type="term" value="F:structural constituent of ribosome"/>
    <property type="evidence" value="ECO:0007669"/>
    <property type="project" value="InterPro"/>
</dbReference>
<dbReference type="Gene3D" id="6.20.340.10">
    <property type="match status" value="1"/>
</dbReference>
<dbReference type="InterPro" id="IPR047868">
    <property type="entry name" value="Ribosomal_L34e_arc-type"/>
</dbReference>
<evidence type="ECO:0000256" key="4">
    <source>
        <dbReference type="HAMAP-Rule" id="MF_00349"/>
    </source>
</evidence>
<comment type="similarity">
    <text evidence="1 4">Belongs to the eukaryotic ribosomal protein eL34 family.</text>
</comment>
<organism evidence="6">
    <name type="scientific">uncultured korarchaeote</name>
    <dbReference type="NCBI Taxonomy" id="161241"/>
    <lineage>
        <taxon>Archaea</taxon>
        <taxon>Thermoproteota</taxon>
        <taxon>environmental samples</taxon>
    </lineage>
</organism>
<reference evidence="6" key="1">
    <citation type="journal article" date="2017" name="Nature">
        <title>Metagenomic exploration of ASGARD archaea illuminates the origin of cellular complexity in eukaryotes.</title>
        <authorList>
            <person name="Zaremba-Niedzwiedzka K."/>
            <person name="Caceres E.F."/>
            <person name="Saw J.H.W."/>
            <person name="Backstrom D."/>
            <person name="Juzokaite L."/>
            <person name="Vancaester E."/>
            <person name="Seitz K.W."/>
            <person name="Anantharaman K."/>
            <person name="Starnawski P."/>
            <person name="Kjeldsen K.U."/>
            <person name="Stott M.B."/>
            <person name="Nunoura T."/>
            <person name="Banfield J.F."/>
            <person name="Schramm A."/>
            <person name="Baker B.J."/>
            <person name="Spang A."/>
            <person name="Ettema T.J.G."/>
        </authorList>
    </citation>
    <scope>NUCLEOTIDE SEQUENCE</scope>
    <source>
        <strain evidence="6">TIV_2</strain>
    </source>
</reference>
<keyword evidence="3 4" id="KW-0687">Ribonucleoprotein</keyword>
<protein>
    <recommendedName>
        <fullName evidence="4">Large ribosomal subunit protein eL34</fullName>
    </recommendedName>
</protein>
<evidence type="ECO:0000256" key="2">
    <source>
        <dbReference type="ARBA" id="ARBA00022980"/>
    </source>
</evidence>
<name>A0A1L2JK50_9CREN</name>
<dbReference type="AlphaFoldDB" id="A0A1L2JK50"/>
<evidence type="ECO:0000256" key="3">
    <source>
        <dbReference type="ARBA" id="ARBA00023274"/>
    </source>
</evidence>
<keyword evidence="2 4" id="KW-0689">Ribosomal protein</keyword>
<dbReference type="EMBL" id="KX765002">
    <property type="protein sequence ID" value="AOZ56089.1"/>
    <property type="molecule type" value="Genomic_DNA"/>
</dbReference>
<dbReference type="PRINTS" id="PR01250">
    <property type="entry name" value="RIBOSOMALL34"/>
</dbReference>
<evidence type="ECO:0000256" key="1">
    <source>
        <dbReference type="ARBA" id="ARBA00009875"/>
    </source>
</evidence>
<dbReference type="PANTHER" id="PTHR10759">
    <property type="entry name" value="60S RIBOSOMAL PROTEIN L34"/>
    <property type="match status" value="1"/>
</dbReference>
<sequence length="104" mass="11521">MPEDPFGPRKRLKRRRVAVRTPGGRTVYHYRHKIHGKAKCARCGRPLTGTRTGPRSVMAKLAKSEKRPNRPYGGYLCSKCLRDLMISRAISAGWSAMSPAGGLA</sequence>
<gene>
    <name evidence="4" type="primary">rpl34e</name>
</gene>
<evidence type="ECO:0000313" key="6">
    <source>
        <dbReference type="EMBL" id="AOZ56089.1"/>
    </source>
</evidence>
<dbReference type="Pfam" id="PF01199">
    <property type="entry name" value="Ribosomal_L34e"/>
    <property type="match status" value="1"/>
</dbReference>
<evidence type="ECO:0000256" key="5">
    <source>
        <dbReference type="SAM" id="MobiDB-lite"/>
    </source>
</evidence>
<dbReference type="InterPro" id="IPR008195">
    <property type="entry name" value="Ribosomal_eL34"/>
</dbReference>
<dbReference type="InterPro" id="IPR038562">
    <property type="entry name" value="Ribosomal_eL34_C_sf"/>
</dbReference>